<feature type="transmembrane region" description="Helical" evidence="1">
    <location>
        <begin position="203"/>
        <end position="224"/>
    </location>
</feature>
<keyword evidence="1" id="KW-1133">Transmembrane helix</keyword>
<dbReference type="InterPro" id="IPR037185">
    <property type="entry name" value="EmrE-like"/>
</dbReference>
<gene>
    <name evidence="3" type="ORF">UFOPK1493_04209</name>
</gene>
<organism evidence="3">
    <name type="scientific">freshwater metagenome</name>
    <dbReference type="NCBI Taxonomy" id="449393"/>
    <lineage>
        <taxon>unclassified sequences</taxon>
        <taxon>metagenomes</taxon>
        <taxon>ecological metagenomes</taxon>
    </lineage>
</organism>
<dbReference type="Pfam" id="PF00892">
    <property type="entry name" value="EamA"/>
    <property type="match status" value="1"/>
</dbReference>
<feature type="transmembrane region" description="Helical" evidence="1">
    <location>
        <begin position="256"/>
        <end position="275"/>
    </location>
</feature>
<sequence>MALLLAVVSAVLLGTSDFFAARAARTTSSITVTRTAVAVSTLLSPLLLFVVDWSWIGRDVVIALASGIGMTTGLLLLYRGYSVARMGVVAPMSSVLLAAVPVVVDLVRGDTPGPLSAAGMAIGVVALVLTGYTPGGSGSVRLGAVLGVTSGIAFGVAFALMGEVGEDSGLLPVVLQRLAGITMLAVVGVFGSAPFFAPDRVSWRPAIAAGAIAVVAIASLQLAFQRGSSGPVSVAASQFATAAVVLSVLFNRERMRWWQGTGVAATALGVALMAVGA</sequence>
<evidence type="ECO:0000256" key="1">
    <source>
        <dbReference type="SAM" id="Phobius"/>
    </source>
</evidence>
<feature type="transmembrane region" description="Helical" evidence="1">
    <location>
        <begin position="33"/>
        <end position="53"/>
    </location>
</feature>
<evidence type="ECO:0000313" key="3">
    <source>
        <dbReference type="EMBL" id="CAB4599320.1"/>
    </source>
</evidence>
<keyword evidence="1" id="KW-0472">Membrane</keyword>
<dbReference type="AlphaFoldDB" id="A0A6J6GGC1"/>
<feature type="transmembrane region" description="Helical" evidence="1">
    <location>
        <begin position="60"/>
        <end position="78"/>
    </location>
</feature>
<name>A0A6J6GGC1_9ZZZZ</name>
<reference evidence="3" key="1">
    <citation type="submission" date="2020-05" db="EMBL/GenBank/DDBJ databases">
        <authorList>
            <person name="Chiriac C."/>
            <person name="Salcher M."/>
            <person name="Ghai R."/>
            <person name="Kavagutti S V."/>
        </authorList>
    </citation>
    <scope>NUCLEOTIDE SEQUENCE</scope>
</reference>
<dbReference type="EMBL" id="CAEZSR010000304">
    <property type="protein sequence ID" value="CAB4599320.1"/>
    <property type="molecule type" value="Genomic_DNA"/>
</dbReference>
<accession>A0A6J6GGC1</accession>
<feature type="domain" description="EamA" evidence="2">
    <location>
        <begin position="142"/>
        <end position="273"/>
    </location>
</feature>
<feature type="transmembrane region" description="Helical" evidence="1">
    <location>
        <begin position="115"/>
        <end position="134"/>
    </location>
</feature>
<evidence type="ECO:0000259" key="2">
    <source>
        <dbReference type="Pfam" id="PF00892"/>
    </source>
</evidence>
<protein>
    <submittedName>
        <fullName evidence="3">Unannotated protein</fullName>
    </submittedName>
</protein>
<feature type="transmembrane region" description="Helical" evidence="1">
    <location>
        <begin position="231"/>
        <end position="250"/>
    </location>
</feature>
<keyword evidence="1" id="KW-0812">Transmembrane</keyword>
<dbReference type="InterPro" id="IPR000620">
    <property type="entry name" value="EamA_dom"/>
</dbReference>
<feature type="transmembrane region" description="Helical" evidence="1">
    <location>
        <begin position="174"/>
        <end position="197"/>
    </location>
</feature>
<feature type="transmembrane region" description="Helical" evidence="1">
    <location>
        <begin position="140"/>
        <end position="162"/>
    </location>
</feature>
<feature type="transmembrane region" description="Helical" evidence="1">
    <location>
        <begin position="84"/>
        <end position="103"/>
    </location>
</feature>
<dbReference type="SUPFAM" id="SSF103481">
    <property type="entry name" value="Multidrug resistance efflux transporter EmrE"/>
    <property type="match status" value="2"/>
</dbReference>
<proteinExistence type="predicted"/>
<dbReference type="GO" id="GO:0016020">
    <property type="term" value="C:membrane"/>
    <property type="evidence" value="ECO:0007669"/>
    <property type="project" value="InterPro"/>
</dbReference>